<comment type="caution">
    <text evidence="1">The sequence shown here is derived from an EMBL/GenBank/DDBJ whole genome shotgun (WGS) entry which is preliminary data.</text>
</comment>
<reference evidence="1 2" key="1">
    <citation type="submission" date="2015-03" db="EMBL/GenBank/DDBJ databases">
        <authorList>
            <person name="Hassan Y.I."/>
            <person name="Lepp D."/>
            <person name="Li X.-Z."/>
            <person name="Zhou T."/>
        </authorList>
    </citation>
    <scope>NUCLEOTIDE SEQUENCE [LARGE SCALE GENOMIC DNA]</scope>
    <source>
        <strain evidence="1 2">BD-c194</strain>
    </source>
</reference>
<organism evidence="1 2">
    <name type="scientific">Devosia geojensis</name>
    <dbReference type="NCBI Taxonomy" id="443610"/>
    <lineage>
        <taxon>Bacteria</taxon>
        <taxon>Pseudomonadati</taxon>
        <taxon>Pseudomonadota</taxon>
        <taxon>Alphaproteobacteria</taxon>
        <taxon>Hyphomicrobiales</taxon>
        <taxon>Devosiaceae</taxon>
        <taxon>Devosia</taxon>
    </lineage>
</organism>
<accession>A0A0F5FU09</accession>
<proteinExistence type="predicted"/>
<dbReference type="Proteomes" id="UP000033632">
    <property type="component" value="Unassembled WGS sequence"/>
</dbReference>
<dbReference type="PATRIC" id="fig|443610.3.peg.4033"/>
<evidence type="ECO:0000313" key="1">
    <source>
        <dbReference type="EMBL" id="KKB12361.1"/>
    </source>
</evidence>
<evidence type="ECO:0000313" key="2">
    <source>
        <dbReference type="Proteomes" id="UP000033632"/>
    </source>
</evidence>
<dbReference type="RefSeq" id="WP_046107951.1">
    <property type="nucleotide sequence ID" value="NZ_JZEX01000081.1"/>
</dbReference>
<dbReference type="OrthoDB" id="7949234at2"/>
<keyword evidence="2" id="KW-1185">Reference proteome</keyword>
<dbReference type="EMBL" id="JZEX01000081">
    <property type="protein sequence ID" value="KKB12361.1"/>
    <property type="molecule type" value="Genomic_DNA"/>
</dbReference>
<name>A0A0F5FU09_9HYPH</name>
<gene>
    <name evidence="1" type="ORF">VE25_07330</name>
</gene>
<protein>
    <submittedName>
        <fullName evidence="1">Uncharacterized protein</fullName>
    </submittedName>
</protein>
<dbReference type="AlphaFoldDB" id="A0A0F5FU09"/>
<sequence>MRVLRGFAAQGVVAVYTEAAGGGDPLDFDAPCNAPAKSPMAHLDKIAFHSDFFQYEIAIGPTRVDLTHPAVPTATVTWQAPPLFVNYPTRLSYTTYGQQVAGAQALLTHGLGYTPLVMVAVNGAIAVGGTIVQESSAGRRFASVYANGSQVGIAWCGYSSTVDLPAIAVSYDVMVFRTPAADPAQPLFSGNPTQFQVGRGKVRSSASYLRRRTASESPFDFDLARTVDLANGGARVTTGGNVRQDPFYTGSYPGGTYVPVGV</sequence>